<name>A0ABU6F5X5_9ACTN</name>
<organism evidence="7 8">
    <name type="scientific">Streptomyces endophyticus</name>
    <dbReference type="NCBI Taxonomy" id="714166"/>
    <lineage>
        <taxon>Bacteria</taxon>
        <taxon>Bacillati</taxon>
        <taxon>Actinomycetota</taxon>
        <taxon>Actinomycetes</taxon>
        <taxon>Kitasatosporales</taxon>
        <taxon>Streptomycetaceae</taxon>
        <taxon>Streptomyces</taxon>
    </lineage>
</organism>
<dbReference type="Gene3D" id="2.30.31.20">
    <property type="entry name" value="Sporulation-specific cell division protein SsgB"/>
    <property type="match status" value="1"/>
</dbReference>
<evidence type="ECO:0000313" key="7">
    <source>
        <dbReference type="EMBL" id="MEB8339363.1"/>
    </source>
</evidence>
<dbReference type="InterPro" id="IPR006776">
    <property type="entry name" value="SsgB"/>
</dbReference>
<evidence type="ECO:0000313" key="8">
    <source>
        <dbReference type="Proteomes" id="UP001354931"/>
    </source>
</evidence>
<dbReference type="Proteomes" id="UP001354931">
    <property type="component" value="Unassembled WGS sequence"/>
</dbReference>
<sequence length="142" mass="15338">MPVTLEQSARARLITAEGQGPERSVTVTLRYRSADPLALQLAFPAEVTLDGVEVTWAFARTLLGDGLRVPTGTGDVHVWPCGRARTVVELHAPQGMAVLQFDTSALRRFLLRTYALVPAGNEDVEAVVDRALAALFGPDAER</sequence>
<dbReference type="InterPro" id="IPR038658">
    <property type="entry name" value="SsgB_sf"/>
</dbReference>
<reference evidence="7 8" key="1">
    <citation type="submission" date="2022-10" db="EMBL/GenBank/DDBJ databases">
        <authorList>
            <person name="Xie J."/>
            <person name="Shen N."/>
        </authorList>
    </citation>
    <scope>NUCLEOTIDE SEQUENCE [LARGE SCALE GENOMIC DNA]</scope>
    <source>
        <strain evidence="7 8">YIM65594</strain>
    </source>
</reference>
<evidence type="ECO:0000256" key="5">
    <source>
        <dbReference type="ARBA" id="ARBA00023210"/>
    </source>
</evidence>
<evidence type="ECO:0000256" key="2">
    <source>
        <dbReference type="ARBA" id="ARBA00009323"/>
    </source>
</evidence>
<evidence type="ECO:0000256" key="1">
    <source>
        <dbReference type="ARBA" id="ARBA00004431"/>
    </source>
</evidence>
<comment type="similarity">
    <text evidence="2">Belongs to the SsgA family.</text>
</comment>
<evidence type="ECO:0000256" key="3">
    <source>
        <dbReference type="ARBA" id="ARBA00022618"/>
    </source>
</evidence>
<keyword evidence="3" id="KW-0132">Cell division</keyword>
<dbReference type="Pfam" id="PF04686">
    <property type="entry name" value="SsgA"/>
    <property type="match status" value="1"/>
</dbReference>
<evidence type="ECO:0000256" key="4">
    <source>
        <dbReference type="ARBA" id="ARBA00022969"/>
    </source>
</evidence>
<evidence type="ECO:0000256" key="6">
    <source>
        <dbReference type="ARBA" id="ARBA00023306"/>
    </source>
</evidence>
<keyword evidence="6" id="KW-0131">Cell cycle</keyword>
<accession>A0ABU6F5X5</accession>
<dbReference type="EMBL" id="JAOZYC010000117">
    <property type="protein sequence ID" value="MEB8339363.1"/>
    <property type="molecule type" value="Genomic_DNA"/>
</dbReference>
<keyword evidence="5" id="KW-0717">Septation</keyword>
<comment type="caution">
    <text evidence="7">The sequence shown here is derived from an EMBL/GenBank/DDBJ whole genome shotgun (WGS) entry which is preliminary data.</text>
</comment>
<comment type="subcellular location">
    <subcellularLocation>
        <location evidence="1">Cell septum</location>
    </subcellularLocation>
</comment>
<keyword evidence="4" id="KW-0749">Sporulation</keyword>
<keyword evidence="8" id="KW-1185">Reference proteome</keyword>
<proteinExistence type="inferred from homology"/>
<gene>
    <name evidence="7" type="ORF">OKJ99_17870</name>
</gene>
<protein>
    <submittedName>
        <fullName evidence="7">SsgA family sporulation/cell division regulator</fullName>
    </submittedName>
</protein>